<evidence type="ECO:0000313" key="3">
    <source>
        <dbReference type="Proteomes" id="UP001323405"/>
    </source>
</evidence>
<sequence>MLLGGDCVRYAGRRKGESHLGRFETRAFSYWLCIVHTFISEKDICDLRGSYHQLSLPLSLARADQDPRDRGVNPAKMFHQWSSPLPTPV</sequence>
<feature type="compositionally biased region" description="Polar residues" evidence="1">
    <location>
        <begin position="80"/>
        <end position="89"/>
    </location>
</feature>
<protein>
    <submittedName>
        <fullName evidence="2">Uncharacterized protein</fullName>
    </submittedName>
</protein>
<keyword evidence="3" id="KW-1185">Reference proteome</keyword>
<evidence type="ECO:0000313" key="2">
    <source>
        <dbReference type="EMBL" id="KAK4654748.1"/>
    </source>
</evidence>
<dbReference type="GeneID" id="87903385"/>
<accession>A0ABR0GGA5</accession>
<reference evidence="2 3" key="1">
    <citation type="journal article" date="2023" name="bioRxiv">
        <title>High-quality genome assemblies of four members of thePodospora anserinaspecies complex.</title>
        <authorList>
            <person name="Ament-Velasquez S.L."/>
            <person name="Vogan A.A."/>
            <person name="Wallerman O."/>
            <person name="Hartmann F."/>
            <person name="Gautier V."/>
            <person name="Silar P."/>
            <person name="Giraud T."/>
            <person name="Johannesson H."/>
        </authorList>
    </citation>
    <scope>NUCLEOTIDE SEQUENCE [LARGE SCALE GENOMIC DNA]</scope>
    <source>
        <strain evidence="2 3">CBS 415.72m</strain>
    </source>
</reference>
<dbReference type="RefSeq" id="XP_062743723.1">
    <property type="nucleotide sequence ID" value="XM_062883712.1"/>
</dbReference>
<name>A0ABR0GGA5_9PEZI</name>
<proteinExistence type="predicted"/>
<organism evidence="2 3">
    <name type="scientific">Podospora pseudocomata</name>
    <dbReference type="NCBI Taxonomy" id="2093779"/>
    <lineage>
        <taxon>Eukaryota</taxon>
        <taxon>Fungi</taxon>
        <taxon>Dikarya</taxon>
        <taxon>Ascomycota</taxon>
        <taxon>Pezizomycotina</taxon>
        <taxon>Sordariomycetes</taxon>
        <taxon>Sordariomycetidae</taxon>
        <taxon>Sordariales</taxon>
        <taxon>Podosporaceae</taxon>
        <taxon>Podospora</taxon>
    </lineage>
</organism>
<comment type="caution">
    <text evidence="2">The sequence shown here is derived from an EMBL/GenBank/DDBJ whole genome shotgun (WGS) entry which is preliminary data.</text>
</comment>
<dbReference type="EMBL" id="JAFFHA010000006">
    <property type="protein sequence ID" value="KAK4654748.1"/>
    <property type="molecule type" value="Genomic_DNA"/>
</dbReference>
<gene>
    <name evidence="2" type="ORF">QC762_0068800</name>
</gene>
<feature type="region of interest" description="Disordered" evidence="1">
    <location>
        <begin position="65"/>
        <end position="89"/>
    </location>
</feature>
<dbReference type="Proteomes" id="UP001323405">
    <property type="component" value="Unassembled WGS sequence"/>
</dbReference>
<evidence type="ECO:0000256" key="1">
    <source>
        <dbReference type="SAM" id="MobiDB-lite"/>
    </source>
</evidence>